<dbReference type="GO" id="GO:0030976">
    <property type="term" value="F:thiamine pyrophosphate binding"/>
    <property type="evidence" value="ECO:0007669"/>
    <property type="project" value="TreeGrafter"/>
</dbReference>
<dbReference type="SUPFAM" id="SSF53850">
    <property type="entry name" value="Periplasmic binding protein-like II"/>
    <property type="match status" value="1"/>
</dbReference>
<gene>
    <name evidence="2" type="ORF">KTA_05260</name>
</gene>
<reference evidence="2" key="1">
    <citation type="submission" date="2018-12" db="EMBL/GenBank/DDBJ databases">
        <title>Novel natural products biosynthetic potential of the class Ktedonobacteria.</title>
        <authorList>
            <person name="Zheng Y."/>
            <person name="Saitou A."/>
            <person name="Wang C.M."/>
            <person name="Toyoda A."/>
            <person name="Minakuchi Y."/>
            <person name="Sekiguchi Y."/>
            <person name="Ueda K."/>
            <person name="Takano H."/>
            <person name="Sakai Y."/>
            <person name="Yokota A."/>
            <person name="Yabe S."/>
        </authorList>
    </citation>
    <scope>NUCLEOTIDE SEQUENCE</scope>
    <source>
        <strain evidence="2">A3-2</strain>
    </source>
</reference>
<dbReference type="GO" id="GO:0030975">
    <property type="term" value="F:thiamine binding"/>
    <property type="evidence" value="ECO:0007669"/>
    <property type="project" value="TreeGrafter"/>
</dbReference>
<protein>
    <submittedName>
        <fullName evidence="2">Iron ABC transporter substrate-binding protein</fullName>
    </submittedName>
</protein>
<sequence>MRPEHSREQQLFTAIFGQQSRRHFLRRAGLAGLSASALATMLEACGSGGASTSATTAGVNMAGPIDMQTLIANAKKEGQLQAVGIPPEWADYRDILAGYTSHYGLPISYKAEAEYSSAQELEVFKQSKTRPHGDIGDVGFKFGPLAVQQGLVAPYKHAHWDDIDANLKDPDGYWCTEYYGAQAFVINTDLVKKPPTSFAELLRGNYKNMVGIDGDPRQANDAFLAVFAAALANGGSLDNIQPGIDYFAQLKKSGNFTVARSSIANISTGEVAIAVMWDYLGLGFRDQLAGKPHLEVIIPSDGSIAGPYVSVVNKTAPHPFAARLWIEYIFSDEGQLFYLKGYAHPARYQKLVAAGKVPQELAAKLPPAEQYANVRFPSLAQLNAASTLVNNNWGPQVLGA</sequence>
<organism evidence="2">
    <name type="scientific">Thermogemmatispora argillosa</name>
    <dbReference type="NCBI Taxonomy" id="2045280"/>
    <lineage>
        <taxon>Bacteria</taxon>
        <taxon>Bacillati</taxon>
        <taxon>Chloroflexota</taxon>
        <taxon>Ktedonobacteria</taxon>
        <taxon>Thermogemmatisporales</taxon>
        <taxon>Thermogemmatisporaceae</taxon>
        <taxon>Thermogemmatispora</taxon>
    </lineage>
</organism>
<dbReference type="Pfam" id="PF13343">
    <property type="entry name" value="SBP_bac_6"/>
    <property type="match status" value="1"/>
</dbReference>
<dbReference type="EMBL" id="AP019377">
    <property type="protein sequence ID" value="BBH92327.1"/>
    <property type="molecule type" value="Genomic_DNA"/>
</dbReference>
<name>A0A455SVD0_9CHLR</name>
<dbReference type="GO" id="GO:0030288">
    <property type="term" value="C:outer membrane-bounded periplasmic space"/>
    <property type="evidence" value="ECO:0007669"/>
    <property type="project" value="TreeGrafter"/>
</dbReference>
<evidence type="ECO:0000313" key="2">
    <source>
        <dbReference type="EMBL" id="BBH92327.1"/>
    </source>
</evidence>
<dbReference type="Gene3D" id="3.40.190.10">
    <property type="entry name" value="Periplasmic binding protein-like II"/>
    <property type="match status" value="2"/>
</dbReference>
<dbReference type="PROSITE" id="PS51318">
    <property type="entry name" value="TAT"/>
    <property type="match status" value="1"/>
</dbReference>
<dbReference type="InterPro" id="IPR006311">
    <property type="entry name" value="TAT_signal"/>
</dbReference>
<dbReference type="AlphaFoldDB" id="A0A455SVD0"/>
<dbReference type="PANTHER" id="PTHR30006:SF2">
    <property type="entry name" value="ABC TRANSPORTER SUBSTRATE-BINDING PROTEIN"/>
    <property type="match status" value="1"/>
</dbReference>
<keyword evidence="1" id="KW-0732">Signal</keyword>
<proteinExistence type="predicted"/>
<accession>A0A455SVD0</accession>
<evidence type="ECO:0000256" key="1">
    <source>
        <dbReference type="ARBA" id="ARBA00022729"/>
    </source>
</evidence>
<dbReference type="GO" id="GO:0015888">
    <property type="term" value="P:thiamine transport"/>
    <property type="evidence" value="ECO:0007669"/>
    <property type="project" value="TreeGrafter"/>
</dbReference>
<dbReference type="PANTHER" id="PTHR30006">
    <property type="entry name" value="THIAMINE-BINDING PERIPLASMIC PROTEIN-RELATED"/>
    <property type="match status" value="1"/>
</dbReference>